<gene>
    <name evidence="11" type="ORF">HYH03_008421</name>
</gene>
<name>A0A836BY75_9CHLO</name>
<evidence type="ECO:0000256" key="1">
    <source>
        <dbReference type="ARBA" id="ARBA00004430"/>
    </source>
</evidence>
<evidence type="ECO:0000256" key="5">
    <source>
        <dbReference type="ARBA" id="ARBA00023004"/>
    </source>
</evidence>
<comment type="subcellular location">
    <subcellularLocation>
        <location evidence="1">Cytoplasm</location>
        <location evidence="1">Cytoskeleton</location>
        <location evidence="1">Cilium axoneme</location>
    </subcellularLocation>
</comment>
<dbReference type="SMART" id="SM01117">
    <property type="entry name" value="Cyt-b5"/>
    <property type="match status" value="1"/>
</dbReference>
<dbReference type="EMBL" id="JAEHOE010000038">
    <property type="protein sequence ID" value="KAG2493285.1"/>
    <property type="molecule type" value="Genomic_DNA"/>
</dbReference>
<proteinExistence type="predicted"/>
<keyword evidence="5" id="KW-0408">Iron</keyword>
<evidence type="ECO:0000256" key="8">
    <source>
        <dbReference type="ARBA" id="ARBA00040649"/>
    </source>
</evidence>
<evidence type="ECO:0000313" key="12">
    <source>
        <dbReference type="Proteomes" id="UP000612055"/>
    </source>
</evidence>
<evidence type="ECO:0000259" key="10">
    <source>
        <dbReference type="PROSITE" id="PS50255"/>
    </source>
</evidence>
<evidence type="ECO:0000256" key="6">
    <source>
        <dbReference type="ARBA" id="ARBA00023212"/>
    </source>
</evidence>
<evidence type="ECO:0000313" key="11">
    <source>
        <dbReference type="EMBL" id="KAG2493285.1"/>
    </source>
</evidence>
<comment type="caution">
    <text evidence="11">The sequence shown here is derived from an EMBL/GenBank/DDBJ whole genome shotgun (WGS) entry which is preliminary data.</text>
</comment>
<dbReference type="InterPro" id="IPR052320">
    <property type="entry name" value="Cytochrome_b5_domain"/>
</dbReference>
<dbReference type="InterPro" id="IPR036400">
    <property type="entry name" value="Cyt_B5-like_heme/steroid_sf"/>
</dbReference>
<sequence>MAPPRGPLRRFYTPYEVAVHNTPDDVWVSFLGQVFDITNLIRDNQGVLAAPLIDAAGKDISHWFDPVTKEPRKHVDPATHLERFYTPMGRFIHVPPPEPMCNWDTAFGLPWWKDLKKYQIGWLSARTRVIRIRNVLTDQEDQIEVPCEEKLVEIRERYLELNAHAKSYTWKALVPDPGTNSWAFQELDLNMTLQENGVPDEGPTFEDHHVPGDYYIPVLHVYFNDDLTVA</sequence>
<feature type="domain" description="Cytochrome b5 heme-binding" evidence="10">
    <location>
        <begin position="9"/>
        <end position="92"/>
    </location>
</feature>
<keyword evidence="6" id="KW-0206">Cytoskeleton</keyword>
<organism evidence="11 12">
    <name type="scientific">Edaphochlamys debaryana</name>
    <dbReference type="NCBI Taxonomy" id="47281"/>
    <lineage>
        <taxon>Eukaryota</taxon>
        <taxon>Viridiplantae</taxon>
        <taxon>Chlorophyta</taxon>
        <taxon>core chlorophytes</taxon>
        <taxon>Chlorophyceae</taxon>
        <taxon>CS clade</taxon>
        <taxon>Chlamydomonadales</taxon>
        <taxon>Chlamydomonadales incertae sedis</taxon>
        <taxon>Edaphochlamys</taxon>
    </lineage>
</organism>
<dbReference type="SUPFAM" id="SSF55856">
    <property type="entry name" value="Cytochrome b5-like heme/steroid binding domain"/>
    <property type="match status" value="1"/>
</dbReference>
<dbReference type="OrthoDB" id="260091at2759"/>
<keyword evidence="2" id="KW-0963">Cytoplasm</keyword>
<reference evidence="11" key="1">
    <citation type="journal article" date="2020" name="bioRxiv">
        <title>Comparative genomics of Chlamydomonas.</title>
        <authorList>
            <person name="Craig R.J."/>
            <person name="Hasan A.R."/>
            <person name="Ness R.W."/>
            <person name="Keightley P.D."/>
        </authorList>
    </citation>
    <scope>NUCLEOTIDE SEQUENCE</scope>
    <source>
        <strain evidence="11">CCAP 11/70</strain>
    </source>
</reference>
<accession>A0A836BY75</accession>
<dbReference type="GO" id="GO:0046872">
    <property type="term" value="F:metal ion binding"/>
    <property type="evidence" value="ECO:0007669"/>
    <property type="project" value="UniProtKB-KW"/>
</dbReference>
<keyword evidence="4" id="KW-0479">Metal-binding</keyword>
<dbReference type="GO" id="GO:0005930">
    <property type="term" value="C:axoneme"/>
    <property type="evidence" value="ECO:0007669"/>
    <property type="project" value="UniProtKB-SubCell"/>
</dbReference>
<dbReference type="Proteomes" id="UP000612055">
    <property type="component" value="Unassembled WGS sequence"/>
</dbReference>
<dbReference type="PROSITE" id="PS50255">
    <property type="entry name" value="CYTOCHROME_B5_2"/>
    <property type="match status" value="1"/>
</dbReference>
<evidence type="ECO:0000256" key="7">
    <source>
        <dbReference type="ARBA" id="ARBA00023273"/>
    </source>
</evidence>
<comment type="function">
    <text evidence="9">Radial spoke stalk protein that binds heme under oxidizing conditions. Required for the coordinated beating of multiple cilia maybe by functioning in a redox signaling pathway.</text>
</comment>
<keyword evidence="7" id="KW-0966">Cell projection</keyword>
<evidence type="ECO:0000256" key="4">
    <source>
        <dbReference type="ARBA" id="ARBA00022723"/>
    </source>
</evidence>
<dbReference type="AlphaFoldDB" id="A0A836BY75"/>
<keyword evidence="12" id="KW-1185">Reference proteome</keyword>
<dbReference type="Pfam" id="PF00173">
    <property type="entry name" value="Cyt-b5"/>
    <property type="match status" value="1"/>
</dbReference>
<dbReference type="PANTHER" id="PTHR21281">
    <property type="entry name" value="CYTOCHROME B5 DOMAIN-CONTAINING PROTEIN 1"/>
    <property type="match status" value="1"/>
</dbReference>
<keyword evidence="3" id="KW-0349">Heme</keyword>
<dbReference type="InterPro" id="IPR001199">
    <property type="entry name" value="Cyt_B5-like_heme/steroid-bd"/>
</dbReference>
<dbReference type="PANTHER" id="PTHR21281:SF0">
    <property type="entry name" value="CYTOCHROME B5 DOMAIN-CONTAINING PROTEIN 1"/>
    <property type="match status" value="1"/>
</dbReference>
<dbReference type="Gene3D" id="3.10.120.10">
    <property type="entry name" value="Cytochrome b5-like heme/steroid binding domain"/>
    <property type="match status" value="1"/>
</dbReference>
<evidence type="ECO:0000256" key="2">
    <source>
        <dbReference type="ARBA" id="ARBA00022490"/>
    </source>
</evidence>
<evidence type="ECO:0000256" key="9">
    <source>
        <dbReference type="ARBA" id="ARBA00046139"/>
    </source>
</evidence>
<evidence type="ECO:0000256" key="3">
    <source>
        <dbReference type="ARBA" id="ARBA00022617"/>
    </source>
</evidence>
<protein>
    <recommendedName>
        <fullName evidence="8">Cytochrome b5 domain-containing protein 1</fullName>
    </recommendedName>
</protein>